<evidence type="ECO:0000313" key="6">
    <source>
        <dbReference type="Proteomes" id="UP000279236"/>
    </source>
</evidence>
<dbReference type="PANTHER" id="PTHR31001:SF87">
    <property type="entry name" value="COL-21"/>
    <property type="match status" value="1"/>
</dbReference>
<feature type="compositionally biased region" description="Basic and acidic residues" evidence="3">
    <location>
        <begin position="7"/>
        <end position="16"/>
    </location>
</feature>
<evidence type="ECO:0000313" key="5">
    <source>
        <dbReference type="EMBL" id="RSH82523.1"/>
    </source>
</evidence>
<feature type="compositionally biased region" description="Basic and acidic residues" evidence="3">
    <location>
        <begin position="283"/>
        <end position="303"/>
    </location>
</feature>
<evidence type="ECO:0000259" key="4">
    <source>
        <dbReference type="SMART" id="SM00906"/>
    </source>
</evidence>
<dbReference type="PANTHER" id="PTHR31001">
    <property type="entry name" value="UNCHARACTERIZED TRANSCRIPTIONAL REGULATORY PROTEIN"/>
    <property type="match status" value="1"/>
</dbReference>
<feature type="compositionally biased region" description="Basic and acidic residues" evidence="3">
    <location>
        <begin position="442"/>
        <end position="469"/>
    </location>
</feature>
<comment type="subcellular location">
    <subcellularLocation>
        <location evidence="1">Nucleus</location>
    </subcellularLocation>
</comment>
<feature type="region of interest" description="Disordered" evidence="3">
    <location>
        <begin position="218"/>
        <end position="330"/>
    </location>
</feature>
<dbReference type="RefSeq" id="XP_028476755.1">
    <property type="nucleotide sequence ID" value="XM_028622862.1"/>
</dbReference>
<sequence>MLSSTTHKSDPEDHFRQAHFPPAPSPHSTVARAAYSSVARDTLHHGGPDHHRLMSQRTSIVHSPAATTGGDHAEPRRLLLSHPHPPPLASLAFVDRIMTPLDGLSSDVIRRRGRQATACLECNRRKQKVRELVTSRAQLGAMEARSGCDAVLCCSRGQILQDRHTPVRLPPTNIPTMYTHVLCPVYHHPSMSLTPLQCDRLQPCHHCAKRNLVDGCKYPEAPPTTSSQSPTSPSKRKASSGTQSEDSDDPPSPKRRSDEREIGSSLLNHISPRHQFYGTSARPRLDRTHEDRDVRNKSQDRNYHQTWADSDSSSSGSSTTSHASASVHSGSCPFPELTPDVSAHTPSYHPHMIHTLPCLPVSSERHEVVTPPPHDWLHYHPPSAVWRRTPRSPILPSLSAIRSDIEPCPDPDRQHQHQQQQHQQGTSQPIPVPRSGGGGCPRDVRDDSDDSRRSPQRLRDWDRHEDKNLMQEGGAPGIGSLALEGAEEHGHQFQFYGTSHFGPRLAAKVMHGGSSAPDVTDTPYRSSGDAELLRQIRQLDGALPKRSLCGQFVAAFFDKYNSWVDILYAPTFITKTTEFWDTHSQFEDLTRIDLRWFALFHTVLAFGVLLDNHADLTPQERLAISDRCFVSARRALSEAASFYGESLDTVAAYTLLSLYLVSMRRMPESWHMIGSAVRAAQAQGWVDGETWHLVPKQAELWRRLWAQMYILDRSISYFLGRPLAIRDGSFTTRTPANIPDTELDVLPRADFPLTTTTKSTFLILHYKLAQIIGQILTSCFGLNPRNHADVMRCEELMVAWQASLPPVFCLEDPDTSLDEHFPWLLLQRRTLMSKYHQARISLHRPYLLPSGKVEYGDSRMCCVVSAGVELRHRLSLLETDDDPFDRFKWLTVASGFSPACVLGLLLARAKRETEFNYDAIRELLKEYIQVEKNTQRRDRRLENEISVLEMMLAQAAEVDAKVRSTAASQRPSALPSTHTSRGGSGTTTPPNGVDECQKQQQQPQQQQQHPHPPPHVTVPHTPRTTLLSPQLAHPRPLPFTLLPPMQTNTLTPPDHHTPAVADLHAAAAPDAGVGVGAVNNYFSNLLPPLPPFGAEYPSHTMLSSTSSTLGPMAPVAPMAPVGVLPYHPGVSGAGAYATLAPGYDDDAAARWFAFPSPMDPSADSFPPVHDVSAWAGLLESIGPPTDLVDE</sequence>
<feature type="region of interest" description="Disordered" evidence="3">
    <location>
        <begin position="402"/>
        <end position="481"/>
    </location>
</feature>
<dbReference type="InterPro" id="IPR036864">
    <property type="entry name" value="Zn2-C6_fun-type_DNA-bd_sf"/>
</dbReference>
<dbReference type="Pfam" id="PF04082">
    <property type="entry name" value="Fungal_trans"/>
    <property type="match status" value="1"/>
</dbReference>
<keyword evidence="6" id="KW-1185">Reference proteome</keyword>
<feature type="compositionally biased region" description="Low complexity" evidence="3">
    <location>
        <begin position="975"/>
        <end position="990"/>
    </location>
</feature>
<comment type="caution">
    <text evidence="5">The sequence shown here is derived from an EMBL/GenBank/DDBJ whole genome shotgun (WGS) entry which is preliminary data.</text>
</comment>
<dbReference type="OrthoDB" id="3364175at2759"/>
<reference evidence="5 6" key="1">
    <citation type="submission" date="2018-11" db="EMBL/GenBank/DDBJ databases">
        <title>Genome sequence of Apiotrichum porosum DSM 27194.</title>
        <authorList>
            <person name="Aliyu H."/>
            <person name="Gorte O."/>
            <person name="Ochsenreither K."/>
        </authorList>
    </citation>
    <scope>NUCLEOTIDE SEQUENCE [LARGE SCALE GENOMIC DNA]</scope>
    <source>
        <strain evidence="5 6">DSM 27194</strain>
    </source>
</reference>
<dbReference type="Proteomes" id="UP000279236">
    <property type="component" value="Unassembled WGS sequence"/>
</dbReference>
<evidence type="ECO:0000256" key="3">
    <source>
        <dbReference type="SAM" id="MobiDB-lite"/>
    </source>
</evidence>
<dbReference type="GO" id="GO:0003677">
    <property type="term" value="F:DNA binding"/>
    <property type="evidence" value="ECO:0007669"/>
    <property type="project" value="InterPro"/>
</dbReference>
<accession>A0A427XUK8</accession>
<feature type="compositionally biased region" description="Basic and acidic residues" evidence="3">
    <location>
        <begin position="251"/>
        <end position="262"/>
    </location>
</feature>
<dbReference type="SMART" id="SM00906">
    <property type="entry name" value="Fungal_trans"/>
    <property type="match status" value="1"/>
</dbReference>
<dbReference type="GO" id="GO:0008270">
    <property type="term" value="F:zinc ion binding"/>
    <property type="evidence" value="ECO:0007669"/>
    <property type="project" value="InterPro"/>
</dbReference>
<feature type="compositionally biased region" description="Low complexity" evidence="3">
    <location>
        <begin position="223"/>
        <end position="233"/>
    </location>
</feature>
<dbReference type="GO" id="GO:0000981">
    <property type="term" value="F:DNA-binding transcription factor activity, RNA polymerase II-specific"/>
    <property type="evidence" value="ECO:0007669"/>
    <property type="project" value="InterPro"/>
</dbReference>
<feature type="compositionally biased region" description="Low complexity" evidence="3">
    <location>
        <begin position="309"/>
        <end position="330"/>
    </location>
</feature>
<name>A0A427XUK8_9TREE</name>
<dbReference type="EMBL" id="RSCE01000005">
    <property type="protein sequence ID" value="RSH82523.1"/>
    <property type="molecule type" value="Genomic_DNA"/>
</dbReference>
<organism evidence="5 6">
    <name type="scientific">Apiotrichum porosum</name>
    <dbReference type="NCBI Taxonomy" id="105984"/>
    <lineage>
        <taxon>Eukaryota</taxon>
        <taxon>Fungi</taxon>
        <taxon>Dikarya</taxon>
        <taxon>Basidiomycota</taxon>
        <taxon>Agaricomycotina</taxon>
        <taxon>Tremellomycetes</taxon>
        <taxon>Trichosporonales</taxon>
        <taxon>Trichosporonaceae</taxon>
        <taxon>Apiotrichum</taxon>
    </lineage>
</organism>
<dbReference type="STRING" id="105984.A0A427XUK8"/>
<dbReference type="InterPro" id="IPR007219">
    <property type="entry name" value="XnlR_reg_dom"/>
</dbReference>
<dbReference type="Gene3D" id="4.10.240.10">
    <property type="entry name" value="Zn(2)-C6 fungal-type DNA-binding domain"/>
    <property type="match status" value="1"/>
</dbReference>
<gene>
    <name evidence="5" type="ORF">EHS24_007503</name>
</gene>
<dbReference type="InterPro" id="IPR050613">
    <property type="entry name" value="Sec_Metabolite_Reg"/>
</dbReference>
<feature type="domain" description="Xylanolytic transcriptional activator regulatory" evidence="4">
    <location>
        <begin position="669"/>
        <end position="741"/>
    </location>
</feature>
<dbReference type="GO" id="GO:0005634">
    <property type="term" value="C:nucleus"/>
    <property type="evidence" value="ECO:0007669"/>
    <property type="project" value="UniProtKB-SubCell"/>
</dbReference>
<evidence type="ECO:0000256" key="1">
    <source>
        <dbReference type="ARBA" id="ARBA00004123"/>
    </source>
</evidence>
<dbReference type="AlphaFoldDB" id="A0A427XUK8"/>
<proteinExistence type="predicted"/>
<keyword evidence="2" id="KW-0539">Nucleus</keyword>
<dbReference type="CDD" id="cd12148">
    <property type="entry name" value="fungal_TF_MHR"/>
    <property type="match status" value="1"/>
</dbReference>
<dbReference type="GO" id="GO:0006351">
    <property type="term" value="P:DNA-templated transcription"/>
    <property type="evidence" value="ECO:0007669"/>
    <property type="project" value="InterPro"/>
</dbReference>
<dbReference type="GeneID" id="39592046"/>
<feature type="region of interest" description="Disordered" evidence="3">
    <location>
        <begin position="1"/>
        <end position="31"/>
    </location>
</feature>
<evidence type="ECO:0000256" key="2">
    <source>
        <dbReference type="ARBA" id="ARBA00023242"/>
    </source>
</evidence>
<feature type="region of interest" description="Disordered" evidence="3">
    <location>
        <begin position="962"/>
        <end position="1035"/>
    </location>
</feature>
<protein>
    <recommendedName>
        <fullName evidence="4">Xylanolytic transcriptional activator regulatory domain-containing protein</fullName>
    </recommendedName>
</protein>
<feature type="compositionally biased region" description="Low complexity" evidence="3">
    <location>
        <begin position="999"/>
        <end position="1009"/>
    </location>
</feature>